<feature type="transmembrane region" description="Helical" evidence="1">
    <location>
        <begin position="12"/>
        <end position="35"/>
    </location>
</feature>
<keyword evidence="1" id="KW-1133">Transmembrane helix</keyword>
<keyword evidence="1" id="KW-0812">Transmembrane</keyword>
<accession>A0ABP8IVQ0</accession>
<evidence type="ECO:0000313" key="2">
    <source>
        <dbReference type="EMBL" id="GAA4375937.1"/>
    </source>
</evidence>
<keyword evidence="3" id="KW-1185">Reference proteome</keyword>
<organism evidence="2 3">
    <name type="scientific">Hymenobacter koreensis</name>
    <dbReference type="NCBI Taxonomy" id="1084523"/>
    <lineage>
        <taxon>Bacteria</taxon>
        <taxon>Pseudomonadati</taxon>
        <taxon>Bacteroidota</taxon>
        <taxon>Cytophagia</taxon>
        <taxon>Cytophagales</taxon>
        <taxon>Hymenobacteraceae</taxon>
        <taxon>Hymenobacter</taxon>
    </lineage>
</organism>
<proteinExistence type="predicted"/>
<reference evidence="3" key="1">
    <citation type="journal article" date="2019" name="Int. J. Syst. Evol. Microbiol.">
        <title>The Global Catalogue of Microorganisms (GCM) 10K type strain sequencing project: providing services to taxonomists for standard genome sequencing and annotation.</title>
        <authorList>
            <consortium name="The Broad Institute Genomics Platform"/>
            <consortium name="The Broad Institute Genome Sequencing Center for Infectious Disease"/>
            <person name="Wu L."/>
            <person name="Ma J."/>
        </authorList>
    </citation>
    <scope>NUCLEOTIDE SEQUENCE [LARGE SCALE GENOMIC DNA]</scope>
    <source>
        <strain evidence="3">JCM 17924</strain>
    </source>
</reference>
<evidence type="ECO:0000256" key="1">
    <source>
        <dbReference type="SAM" id="Phobius"/>
    </source>
</evidence>
<comment type="caution">
    <text evidence="2">The sequence shown here is derived from an EMBL/GenBank/DDBJ whole genome shotgun (WGS) entry which is preliminary data.</text>
</comment>
<dbReference type="EMBL" id="BAABHA010000002">
    <property type="protein sequence ID" value="GAA4375937.1"/>
    <property type="molecule type" value="Genomic_DNA"/>
</dbReference>
<keyword evidence="1" id="KW-0472">Membrane</keyword>
<feature type="transmembrane region" description="Helical" evidence="1">
    <location>
        <begin position="80"/>
        <end position="100"/>
    </location>
</feature>
<name>A0ABP8IVQ0_9BACT</name>
<feature type="transmembrane region" description="Helical" evidence="1">
    <location>
        <begin position="41"/>
        <end position="59"/>
    </location>
</feature>
<evidence type="ECO:0000313" key="3">
    <source>
        <dbReference type="Proteomes" id="UP001500454"/>
    </source>
</evidence>
<evidence type="ECO:0008006" key="4">
    <source>
        <dbReference type="Google" id="ProtNLM"/>
    </source>
</evidence>
<dbReference type="Proteomes" id="UP001500454">
    <property type="component" value="Unassembled WGS sequence"/>
</dbReference>
<protein>
    <recommendedName>
        <fullName evidence="4">Transmembrane protein</fullName>
    </recommendedName>
</protein>
<sequence>MYRRRPHDIPRVYAVLVLGLLFSIWVLLLLVLTAFDTSVQFPPWSVLLAFLTLHAFVAHRYRASRRTYLLQSRELPATNLWHVVLFLFVPLALFMAWRLYVTST</sequence>
<gene>
    <name evidence="2" type="ORF">GCM10023186_09270</name>
</gene>